<organism evidence="2 3">
    <name type="scientific">Chitinophaga horti</name>
    <dbReference type="NCBI Taxonomy" id="2920382"/>
    <lineage>
        <taxon>Bacteria</taxon>
        <taxon>Pseudomonadati</taxon>
        <taxon>Bacteroidota</taxon>
        <taxon>Chitinophagia</taxon>
        <taxon>Chitinophagales</taxon>
        <taxon>Chitinophagaceae</taxon>
        <taxon>Chitinophaga</taxon>
    </lineage>
</organism>
<dbReference type="SMART" id="SM00530">
    <property type="entry name" value="HTH_XRE"/>
    <property type="match status" value="1"/>
</dbReference>
<sequence length="125" mass="13950">MSLGKSIRRLRELKGVSREYIASRLGMGVTAYGNIERDYVKNLAVNKLSEIADILEIDICMILRFDAKTDQLVGGGVVSQAARSEQEAITDAFAELRVVLMIQRQANEKMLEALNLVVLLLKQKI</sequence>
<evidence type="ECO:0000313" key="3">
    <source>
        <dbReference type="Proteomes" id="UP001162741"/>
    </source>
</evidence>
<gene>
    <name evidence="2" type="ORF">MKQ68_14180</name>
</gene>
<evidence type="ECO:0000313" key="2">
    <source>
        <dbReference type="EMBL" id="UYQ91240.1"/>
    </source>
</evidence>
<dbReference type="EMBL" id="CP107006">
    <property type="protein sequence ID" value="UYQ91240.1"/>
    <property type="molecule type" value="Genomic_DNA"/>
</dbReference>
<dbReference type="SUPFAM" id="SSF47413">
    <property type="entry name" value="lambda repressor-like DNA-binding domains"/>
    <property type="match status" value="1"/>
</dbReference>
<proteinExistence type="predicted"/>
<dbReference type="RefSeq" id="WP_264279708.1">
    <property type="nucleotide sequence ID" value="NZ_CP107006.1"/>
</dbReference>
<protein>
    <submittedName>
        <fullName evidence="2">Helix-turn-helix transcriptional regulator</fullName>
    </submittedName>
</protein>
<dbReference type="PROSITE" id="PS50943">
    <property type="entry name" value="HTH_CROC1"/>
    <property type="match status" value="1"/>
</dbReference>
<dbReference type="InterPro" id="IPR001387">
    <property type="entry name" value="Cro/C1-type_HTH"/>
</dbReference>
<accession>A0ABY6IVC2</accession>
<keyword evidence="3" id="KW-1185">Reference proteome</keyword>
<dbReference type="Proteomes" id="UP001162741">
    <property type="component" value="Chromosome"/>
</dbReference>
<dbReference type="Pfam" id="PF01381">
    <property type="entry name" value="HTH_3"/>
    <property type="match status" value="1"/>
</dbReference>
<evidence type="ECO:0000259" key="1">
    <source>
        <dbReference type="PROSITE" id="PS50943"/>
    </source>
</evidence>
<dbReference type="Gene3D" id="1.10.260.40">
    <property type="entry name" value="lambda repressor-like DNA-binding domains"/>
    <property type="match status" value="1"/>
</dbReference>
<dbReference type="CDD" id="cd00093">
    <property type="entry name" value="HTH_XRE"/>
    <property type="match status" value="1"/>
</dbReference>
<name>A0ABY6IVC2_9BACT</name>
<dbReference type="InterPro" id="IPR010982">
    <property type="entry name" value="Lambda_DNA-bd_dom_sf"/>
</dbReference>
<reference evidence="2" key="1">
    <citation type="submission" date="2022-10" db="EMBL/GenBank/DDBJ databases">
        <title>Chitinophaga sp. nov., isolated from soil.</title>
        <authorList>
            <person name="Jeon C.O."/>
        </authorList>
    </citation>
    <scope>NUCLEOTIDE SEQUENCE</scope>
    <source>
        <strain evidence="2">R8</strain>
    </source>
</reference>
<feature type="domain" description="HTH cro/C1-type" evidence="1">
    <location>
        <begin position="7"/>
        <end position="62"/>
    </location>
</feature>